<accession>A0A0D3BX31</accession>
<feature type="compositionally biased region" description="Basic and acidic residues" evidence="2">
    <location>
        <begin position="142"/>
        <end position="160"/>
    </location>
</feature>
<feature type="domain" description="MATH" evidence="3">
    <location>
        <begin position="1"/>
        <end position="41"/>
    </location>
</feature>
<dbReference type="PROSITE" id="PS50144">
    <property type="entry name" value="MATH"/>
    <property type="match status" value="1"/>
</dbReference>
<reference evidence="4 5" key="1">
    <citation type="journal article" date="2014" name="Genome Biol.">
        <title>Transcriptome and methylome profiling reveals relics of genome dominance in the mesopolyploid Brassica oleracea.</title>
        <authorList>
            <person name="Parkin I.A."/>
            <person name="Koh C."/>
            <person name="Tang H."/>
            <person name="Robinson S.J."/>
            <person name="Kagale S."/>
            <person name="Clarke W.E."/>
            <person name="Town C.D."/>
            <person name="Nixon J."/>
            <person name="Krishnakumar V."/>
            <person name="Bidwell S.L."/>
            <person name="Denoeud F."/>
            <person name="Belcram H."/>
            <person name="Links M.G."/>
            <person name="Just J."/>
            <person name="Clarke C."/>
            <person name="Bender T."/>
            <person name="Huebert T."/>
            <person name="Mason A.S."/>
            <person name="Pires J.C."/>
            <person name="Barker G."/>
            <person name="Moore J."/>
            <person name="Walley P.G."/>
            <person name="Manoli S."/>
            <person name="Batley J."/>
            <person name="Edwards D."/>
            <person name="Nelson M.N."/>
            <person name="Wang X."/>
            <person name="Paterson A.H."/>
            <person name="King G."/>
            <person name="Bancroft I."/>
            <person name="Chalhoub B."/>
            <person name="Sharpe A.G."/>
        </authorList>
    </citation>
    <scope>NUCLEOTIDE SEQUENCE</scope>
    <source>
        <strain evidence="4 5">cv. TO1000</strain>
    </source>
</reference>
<name>A0A0D3BX31_BRAOL</name>
<evidence type="ECO:0000313" key="4">
    <source>
        <dbReference type="EnsemblPlants" id="Bo4g108490.1"/>
    </source>
</evidence>
<dbReference type="PANTHER" id="PTHR46236:SF33">
    <property type="entry name" value="MEPRIN AND TRAF-LIKE DOMAIN-CONTAINING PROTEIN-RELATED"/>
    <property type="match status" value="1"/>
</dbReference>
<dbReference type="HOGENOM" id="CLU_824766_0_0_1"/>
<reference evidence="4" key="2">
    <citation type="submission" date="2015-03" db="UniProtKB">
        <authorList>
            <consortium name="EnsemblPlants"/>
        </authorList>
    </citation>
    <scope>IDENTIFICATION</scope>
</reference>
<dbReference type="Gramene" id="Bo4g108490.1">
    <property type="protein sequence ID" value="Bo4g108490.1"/>
    <property type="gene ID" value="Bo4g108490"/>
</dbReference>
<evidence type="ECO:0000256" key="2">
    <source>
        <dbReference type="SAM" id="MobiDB-lite"/>
    </source>
</evidence>
<dbReference type="Proteomes" id="UP000032141">
    <property type="component" value="Chromosome C4"/>
</dbReference>
<feature type="region of interest" description="Disordered" evidence="2">
    <location>
        <begin position="142"/>
        <end position="163"/>
    </location>
</feature>
<protein>
    <recommendedName>
        <fullName evidence="3">MATH domain-containing protein</fullName>
    </recommendedName>
</protein>
<dbReference type="EnsemblPlants" id="Bo4g108490.1">
    <property type="protein sequence ID" value="Bo4g108490.1"/>
    <property type="gene ID" value="Bo4g108490"/>
</dbReference>
<sequence>MQWFYPMKTDLAYTSVVLLPKFLDKDSGFLVNNQVKIVVEVDALQDIPVETEKTEEKDVVLLKEGSSIMESIDVNGFHVFRSQNQHVRSACMSSLLGLIQTLCKSLQELSNEDLIQADIALKYVKDAGDKLQYRYVRRKRKMEEGGTREKGENGSLKEDSASSSGSKAIKWFGELLAMDLIEDSDGRLDHMERSAVETEKTVKVIYEGWRKLKEANAKLDERVGAVESRLGSVEFQLQKITAAIDRIGSNTTSSKPHVQVSIAQSRSAGFKVDWLEKNLEQVKEKKLKELSGLAMLQETEEKAKKLKRKFEELDALAEEQKKELLATRTSRSFDDVV</sequence>
<dbReference type="InterPro" id="IPR002083">
    <property type="entry name" value="MATH/TRAF_dom"/>
</dbReference>
<proteinExistence type="predicted"/>
<evidence type="ECO:0000259" key="3">
    <source>
        <dbReference type="PROSITE" id="PS50144"/>
    </source>
</evidence>
<dbReference type="eggNOG" id="KOG1987">
    <property type="taxonomic scope" value="Eukaryota"/>
</dbReference>
<dbReference type="PANTHER" id="PTHR46236">
    <property type="entry name" value="TRAF-LIKE SUPERFAMILY PROTEIN"/>
    <property type="match status" value="1"/>
</dbReference>
<keyword evidence="1" id="KW-0175">Coiled coil</keyword>
<dbReference type="AlphaFoldDB" id="A0A0D3BX31"/>
<feature type="coiled-coil region" evidence="1">
    <location>
        <begin position="293"/>
        <end position="323"/>
    </location>
</feature>
<keyword evidence="5" id="KW-1185">Reference proteome</keyword>
<dbReference type="InterPro" id="IPR050804">
    <property type="entry name" value="MCC"/>
</dbReference>
<evidence type="ECO:0000313" key="5">
    <source>
        <dbReference type="Proteomes" id="UP000032141"/>
    </source>
</evidence>
<evidence type="ECO:0000256" key="1">
    <source>
        <dbReference type="SAM" id="Coils"/>
    </source>
</evidence>
<organism evidence="4 5">
    <name type="scientific">Brassica oleracea var. oleracea</name>
    <dbReference type="NCBI Taxonomy" id="109376"/>
    <lineage>
        <taxon>Eukaryota</taxon>
        <taxon>Viridiplantae</taxon>
        <taxon>Streptophyta</taxon>
        <taxon>Embryophyta</taxon>
        <taxon>Tracheophyta</taxon>
        <taxon>Spermatophyta</taxon>
        <taxon>Magnoliopsida</taxon>
        <taxon>eudicotyledons</taxon>
        <taxon>Gunneridae</taxon>
        <taxon>Pentapetalae</taxon>
        <taxon>rosids</taxon>
        <taxon>malvids</taxon>
        <taxon>Brassicales</taxon>
        <taxon>Brassicaceae</taxon>
        <taxon>Brassiceae</taxon>
        <taxon>Brassica</taxon>
    </lineage>
</organism>
<dbReference type="OMA" id="RSACMSS"/>